<dbReference type="AlphaFoldDB" id="A0A383R4B8"/>
<evidence type="ECO:0008006" key="3">
    <source>
        <dbReference type="Google" id="ProtNLM"/>
    </source>
</evidence>
<organism evidence="1 2">
    <name type="scientific">Paenibacillus alvei</name>
    <name type="common">Bacillus alvei</name>
    <dbReference type="NCBI Taxonomy" id="44250"/>
    <lineage>
        <taxon>Bacteria</taxon>
        <taxon>Bacillati</taxon>
        <taxon>Bacillota</taxon>
        <taxon>Bacilli</taxon>
        <taxon>Bacillales</taxon>
        <taxon>Paenibacillaceae</taxon>
        <taxon>Paenibacillus</taxon>
    </lineage>
</organism>
<proteinExistence type="predicted"/>
<sequence>MKELIHDRLSRMEDLEQRKLLKNVMTGLFLNLVEYQEDMNRKIERKVFDEIEDGEEKHDIFVSMCRRDDVDPIHDFLRPMLPEDTAHKTIEMGSLVEQMKQQGKALLLTLFLQCDFARLYNLMSGKRTFRGVMKTSGGNYAITVRLSQSRLYINEIEKLYRVFQQNSVPWKTLNHPYAYKFFDVWLTDCDSALREEDEINEITVNLEEFEPHKHVDLVPLWNIERLAIQNDGFPEPAADRINYEHVLAIHKLGSEHGYLVEGNEEHIRYIKRTRDDLTIVSPHEKSGMWTVVKIAQPSESRLGSLEYKLVSNRRADGFIGKYARKQAQIVRSKGEIVRLVNAFEAAQMLQLEHVDILEANNGGEQSYEMNSFISDNVRTVLDKKIMRLSFRAVEVEVSEGEQFILHDLMSFLVSEVQMHFPEYKCEGVLA</sequence>
<name>A0A383R4B8_PAEAL</name>
<gene>
    <name evidence="1" type="ORF">PBLR_10209</name>
</gene>
<dbReference type="EMBL" id="LS992241">
    <property type="protein sequence ID" value="SYX81790.1"/>
    <property type="molecule type" value="Genomic_DNA"/>
</dbReference>
<evidence type="ECO:0000313" key="1">
    <source>
        <dbReference type="EMBL" id="SYX81790.1"/>
    </source>
</evidence>
<dbReference type="Proteomes" id="UP000304148">
    <property type="component" value="Chromosome"/>
</dbReference>
<accession>A0A383R4B8</accession>
<dbReference type="RefSeq" id="WP_138184358.1">
    <property type="nucleotide sequence ID" value="NZ_LS992241.1"/>
</dbReference>
<evidence type="ECO:0000313" key="2">
    <source>
        <dbReference type="Proteomes" id="UP000304148"/>
    </source>
</evidence>
<protein>
    <recommendedName>
        <fullName evidence="3">Normocyte-binding protein</fullName>
    </recommendedName>
</protein>
<reference evidence="2" key="1">
    <citation type="submission" date="2018-08" db="EMBL/GenBank/DDBJ databases">
        <authorList>
            <person name="Chevrot R."/>
        </authorList>
    </citation>
    <scope>NUCLEOTIDE SEQUENCE [LARGE SCALE GENOMIC DNA]</scope>
</reference>